<sequence>MRRHIRYACWGCKAVQQAGLVDEVLAARLVEQRRVIKLQQEELDQLHFEHQVLAEEASRLREEVAALEPQEMEDEEQAQAA</sequence>
<dbReference type="Proteomes" id="UP001642464">
    <property type="component" value="Unassembled WGS sequence"/>
</dbReference>
<evidence type="ECO:0000313" key="2">
    <source>
        <dbReference type="EMBL" id="CAK9032309.1"/>
    </source>
</evidence>
<comment type="caution">
    <text evidence="2">The sequence shown here is derived from an EMBL/GenBank/DDBJ whole genome shotgun (WGS) entry which is preliminary data.</text>
</comment>
<evidence type="ECO:0000313" key="1">
    <source>
        <dbReference type="EMBL" id="CAK9032291.1"/>
    </source>
</evidence>
<evidence type="ECO:0000313" key="3">
    <source>
        <dbReference type="Proteomes" id="UP001642464"/>
    </source>
</evidence>
<dbReference type="EMBL" id="CAXAMM010013847">
    <property type="protein sequence ID" value="CAK9032309.1"/>
    <property type="molecule type" value="Genomic_DNA"/>
</dbReference>
<name>A0ABP0KZQ7_9DINO</name>
<keyword evidence="3" id="KW-1185">Reference proteome</keyword>
<proteinExistence type="predicted"/>
<reference evidence="2 3" key="1">
    <citation type="submission" date="2024-02" db="EMBL/GenBank/DDBJ databases">
        <authorList>
            <person name="Chen Y."/>
            <person name="Shah S."/>
            <person name="Dougan E. K."/>
            <person name="Thang M."/>
            <person name="Chan C."/>
        </authorList>
    </citation>
    <scope>NUCLEOTIDE SEQUENCE [LARGE SCALE GENOMIC DNA]</scope>
</reference>
<protein>
    <submittedName>
        <fullName evidence="2">Uncharacterized protein</fullName>
    </submittedName>
</protein>
<gene>
    <name evidence="1" type="ORF">SCF082_LOCUS20014</name>
    <name evidence="2" type="ORF">SCF082_LOCUS20023</name>
</gene>
<organism evidence="2 3">
    <name type="scientific">Durusdinium trenchii</name>
    <dbReference type="NCBI Taxonomy" id="1381693"/>
    <lineage>
        <taxon>Eukaryota</taxon>
        <taxon>Sar</taxon>
        <taxon>Alveolata</taxon>
        <taxon>Dinophyceae</taxon>
        <taxon>Suessiales</taxon>
        <taxon>Symbiodiniaceae</taxon>
        <taxon>Durusdinium</taxon>
    </lineage>
</organism>
<dbReference type="EMBL" id="CAXAMM010013836">
    <property type="protein sequence ID" value="CAK9032291.1"/>
    <property type="molecule type" value="Genomic_DNA"/>
</dbReference>
<accession>A0ABP0KZQ7</accession>